<comment type="subcellular location">
    <subcellularLocation>
        <location evidence="6 8">Cytoplasm</location>
    </subcellularLocation>
</comment>
<evidence type="ECO:0000313" key="10">
    <source>
        <dbReference type="EMBL" id="VAX76459.1"/>
    </source>
</evidence>
<proteinExistence type="inferred from homology"/>
<feature type="domain" description="Translation elongation factor EFTs/EF1B dimerisation" evidence="9">
    <location>
        <begin position="71"/>
        <end position="268"/>
    </location>
</feature>
<comment type="similarity">
    <text evidence="1 6 7">Belongs to the EF-Ts family.</text>
</comment>
<name>A0A3B1E9F4_9GAMM</name>
<evidence type="ECO:0000256" key="6">
    <source>
        <dbReference type="HAMAP-Rule" id="MF_00050"/>
    </source>
</evidence>
<evidence type="ECO:0000256" key="2">
    <source>
        <dbReference type="ARBA" id="ARBA00016956"/>
    </source>
</evidence>
<dbReference type="AlphaFoldDB" id="A0A3B1E9F4"/>
<dbReference type="InterPro" id="IPR009060">
    <property type="entry name" value="UBA-like_sf"/>
</dbReference>
<dbReference type="Gene3D" id="1.10.8.10">
    <property type="entry name" value="DNA helicase RuvA subunit, C-terminal domain"/>
    <property type="match status" value="1"/>
</dbReference>
<keyword evidence="5 6" id="KW-0648">Protein biosynthesis</keyword>
<gene>
    <name evidence="6 10" type="primary">tsf</name>
    <name evidence="10" type="ORF">BUCINSTRO3249_0151</name>
</gene>
<sequence length="270" mass="30841">MMVTSIKLIKELRMKTGSGFLECKVALQKSNGNLAHAIDYLRTAGACLAERKILRKTKFGRIFLYQQSNLGVLLELNSETDFVSSNKEFENFGQMIIDFAGSNNLFDIEKLNNFFEQKKILLISKFSENIVIRRIQYLTGNMITSYMHLGKIGVILSGTNSLNSCSQKKHFKYVAMHIAATNPRYLSETDIPSDIMIREKNIQSQIAEKTGKNPTVLQAIIQGRMNKFINEISLIRQSFIKNPKITVGEYLKKHRLSINSFIRFQVSEKI</sequence>
<evidence type="ECO:0000259" key="9">
    <source>
        <dbReference type="Pfam" id="PF00889"/>
    </source>
</evidence>
<dbReference type="EMBL" id="LR025085">
    <property type="protein sequence ID" value="VAX76459.1"/>
    <property type="molecule type" value="Genomic_DNA"/>
</dbReference>
<dbReference type="Pfam" id="PF00889">
    <property type="entry name" value="EF_TS"/>
    <property type="match status" value="1"/>
</dbReference>
<dbReference type="Proteomes" id="UP000271849">
    <property type="component" value="Chromosome"/>
</dbReference>
<dbReference type="FunFam" id="1.10.8.10:FF:000001">
    <property type="entry name" value="Elongation factor Ts"/>
    <property type="match status" value="1"/>
</dbReference>
<organism evidence="10 11">
    <name type="scientific">Buchnera aphidicola</name>
    <name type="common">Cinara strobi</name>
    <dbReference type="NCBI Taxonomy" id="1921549"/>
    <lineage>
        <taxon>Bacteria</taxon>
        <taxon>Pseudomonadati</taxon>
        <taxon>Pseudomonadota</taxon>
        <taxon>Gammaproteobacteria</taxon>
        <taxon>Enterobacterales</taxon>
        <taxon>Erwiniaceae</taxon>
        <taxon>Buchnera</taxon>
    </lineage>
</organism>
<protein>
    <recommendedName>
        <fullName evidence="2 6">Elongation factor Ts</fullName>
        <shortName evidence="6">EF-Ts</shortName>
    </recommendedName>
</protein>
<dbReference type="PANTHER" id="PTHR11741:SF0">
    <property type="entry name" value="ELONGATION FACTOR TS, MITOCHONDRIAL"/>
    <property type="match status" value="1"/>
</dbReference>
<accession>A0A3B1E9F4</accession>
<keyword evidence="3 6" id="KW-0963">Cytoplasm</keyword>
<evidence type="ECO:0000256" key="5">
    <source>
        <dbReference type="ARBA" id="ARBA00022917"/>
    </source>
</evidence>
<dbReference type="SUPFAM" id="SSF46934">
    <property type="entry name" value="UBA-like"/>
    <property type="match status" value="1"/>
</dbReference>
<evidence type="ECO:0000256" key="3">
    <source>
        <dbReference type="ARBA" id="ARBA00022490"/>
    </source>
</evidence>
<dbReference type="GO" id="GO:0003746">
    <property type="term" value="F:translation elongation factor activity"/>
    <property type="evidence" value="ECO:0007669"/>
    <property type="project" value="UniProtKB-UniRule"/>
</dbReference>
<evidence type="ECO:0000256" key="1">
    <source>
        <dbReference type="ARBA" id="ARBA00005532"/>
    </source>
</evidence>
<evidence type="ECO:0000256" key="4">
    <source>
        <dbReference type="ARBA" id="ARBA00022768"/>
    </source>
</evidence>
<feature type="region of interest" description="Involved in Mg(2+) ion dislocation from EF-Tu" evidence="6">
    <location>
        <begin position="80"/>
        <end position="83"/>
    </location>
</feature>
<dbReference type="InterPro" id="IPR014039">
    <property type="entry name" value="Transl_elong_EFTs/EF1B_dimer"/>
</dbReference>
<dbReference type="GO" id="GO:0005737">
    <property type="term" value="C:cytoplasm"/>
    <property type="evidence" value="ECO:0007669"/>
    <property type="project" value="UniProtKB-SubCell"/>
</dbReference>
<reference evidence="11" key="1">
    <citation type="submission" date="2018-09" db="EMBL/GenBank/DDBJ databases">
        <authorList>
            <person name="Manzano-Marin A."/>
            <person name="Manzano-Marin A."/>
        </authorList>
    </citation>
    <scope>NUCLEOTIDE SEQUENCE [LARGE SCALE GENOMIC DNA]</scope>
    <source>
        <strain evidence="11">BuCistrobi</strain>
    </source>
</reference>
<dbReference type="SUPFAM" id="SSF54713">
    <property type="entry name" value="Elongation factor Ts (EF-Ts), dimerisation domain"/>
    <property type="match status" value="1"/>
</dbReference>
<evidence type="ECO:0000256" key="7">
    <source>
        <dbReference type="RuleBase" id="RU000642"/>
    </source>
</evidence>
<keyword evidence="4 6" id="KW-0251">Elongation factor</keyword>
<dbReference type="InterPro" id="IPR036402">
    <property type="entry name" value="EF-Ts_dimer_sf"/>
</dbReference>
<dbReference type="CDD" id="cd14275">
    <property type="entry name" value="UBA_EF-Ts"/>
    <property type="match status" value="1"/>
</dbReference>
<dbReference type="Gene3D" id="3.30.479.20">
    <property type="entry name" value="Elongation factor Ts, dimerisation domain"/>
    <property type="match status" value="2"/>
</dbReference>
<dbReference type="InterPro" id="IPR001816">
    <property type="entry name" value="Transl_elong_EFTs/EF1B"/>
</dbReference>
<evidence type="ECO:0000313" key="11">
    <source>
        <dbReference type="Proteomes" id="UP000271849"/>
    </source>
</evidence>
<dbReference type="PANTHER" id="PTHR11741">
    <property type="entry name" value="ELONGATION FACTOR TS"/>
    <property type="match status" value="1"/>
</dbReference>
<dbReference type="NCBIfam" id="TIGR00116">
    <property type="entry name" value="tsf"/>
    <property type="match status" value="1"/>
</dbReference>
<dbReference type="PROSITE" id="PS01127">
    <property type="entry name" value="EF_TS_2"/>
    <property type="match status" value="1"/>
</dbReference>
<dbReference type="STRING" id="1921549.GCA_900128825_00150"/>
<comment type="function">
    <text evidence="6 7">Associates with the EF-Tu.GDP complex and induces the exchange of GDP to GTP. It remains bound to the aminoacyl-tRNA.EF-Tu.GTP complex up to the GTP hydrolysis stage on the ribosome.</text>
</comment>
<dbReference type="HAMAP" id="MF_00050">
    <property type="entry name" value="EF_Ts"/>
    <property type="match status" value="1"/>
</dbReference>
<evidence type="ECO:0000256" key="8">
    <source>
        <dbReference type="RuleBase" id="RU000643"/>
    </source>
</evidence>
<dbReference type="Gene3D" id="1.10.286.20">
    <property type="match status" value="1"/>
</dbReference>
<dbReference type="InterPro" id="IPR018101">
    <property type="entry name" value="Transl_elong_Ts_CS"/>
</dbReference>